<dbReference type="PROSITE" id="PS00631">
    <property type="entry name" value="CYTOSOL_AP"/>
    <property type="match status" value="1"/>
</dbReference>
<dbReference type="GO" id="GO:0005737">
    <property type="term" value="C:cytoplasm"/>
    <property type="evidence" value="ECO:0007669"/>
    <property type="project" value="InterPro"/>
</dbReference>
<dbReference type="Gene3D" id="3.40.630.10">
    <property type="entry name" value="Zn peptidases"/>
    <property type="match status" value="1"/>
</dbReference>
<evidence type="ECO:0000256" key="1">
    <source>
        <dbReference type="ARBA" id="ARBA00009528"/>
    </source>
</evidence>
<dbReference type="EMBL" id="DRND01000043">
    <property type="protein sequence ID" value="HFC46336.1"/>
    <property type="molecule type" value="Genomic_DNA"/>
</dbReference>
<dbReference type="Gene3D" id="3.40.220.10">
    <property type="entry name" value="Leucine Aminopeptidase, subunit E, domain 1"/>
    <property type="match status" value="1"/>
</dbReference>
<dbReference type="PANTHER" id="PTHR11963">
    <property type="entry name" value="LEUCINE AMINOPEPTIDASE-RELATED"/>
    <property type="match status" value="1"/>
</dbReference>
<evidence type="ECO:0000256" key="5">
    <source>
        <dbReference type="ARBA" id="ARBA00023211"/>
    </source>
</evidence>
<dbReference type="CDD" id="cd00433">
    <property type="entry name" value="Peptidase_M17"/>
    <property type="match status" value="1"/>
</dbReference>
<evidence type="ECO:0000313" key="7">
    <source>
        <dbReference type="EMBL" id="HFC46336.1"/>
    </source>
</evidence>
<evidence type="ECO:0000256" key="2">
    <source>
        <dbReference type="ARBA" id="ARBA00022438"/>
    </source>
</evidence>
<reference evidence="7" key="1">
    <citation type="journal article" date="2020" name="mSystems">
        <title>Genome- and Community-Level Interaction Insights into Carbon Utilization and Element Cycling Functions of Hydrothermarchaeota in Hydrothermal Sediment.</title>
        <authorList>
            <person name="Zhou Z."/>
            <person name="Liu Y."/>
            <person name="Xu W."/>
            <person name="Pan J."/>
            <person name="Luo Z.H."/>
            <person name="Li M."/>
        </authorList>
    </citation>
    <scope>NUCLEOTIDE SEQUENCE [LARGE SCALE GENOMIC DNA]</scope>
    <source>
        <strain evidence="7">HyVt-503</strain>
    </source>
</reference>
<keyword evidence="3" id="KW-0645">Protease</keyword>
<dbReference type="InterPro" id="IPR043472">
    <property type="entry name" value="Macro_dom-like"/>
</dbReference>
<dbReference type="InterPro" id="IPR000819">
    <property type="entry name" value="Peptidase_M17_C"/>
</dbReference>
<dbReference type="InterPro" id="IPR011356">
    <property type="entry name" value="Leucine_aapep/pepB"/>
</dbReference>
<protein>
    <submittedName>
        <fullName evidence="7">Leucyl aminopeptidase family protein</fullName>
    </submittedName>
</protein>
<keyword evidence="5" id="KW-0464">Manganese</keyword>
<gene>
    <name evidence="7" type="ORF">ENJ63_00465</name>
</gene>
<evidence type="ECO:0000259" key="6">
    <source>
        <dbReference type="PROSITE" id="PS00631"/>
    </source>
</evidence>
<proteinExistence type="inferred from homology"/>
<feature type="domain" description="Cytosol aminopeptidase" evidence="6">
    <location>
        <begin position="244"/>
        <end position="251"/>
    </location>
</feature>
<feature type="non-terminal residue" evidence="7">
    <location>
        <position position="1"/>
    </location>
</feature>
<keyword evidence="4" id="KW-0378">Hydrolase</keyword>
<dbReference type="SUPFAM" id="SSF53187">
    <property type="entry name" value="Zn-dependent exopeptidases"/>
    <property type="match status" value="1"/>
</dbReference>
<evidence type="ECO:0000256" key="3">
    <source>
        <dbReference type="ARBA" id="ARBA00022670"/>
    </source>
</evidence>
<dbReference type="GO" id="GO:0006508">
    <property type="term" value="P:proteolysis"/>
    <property type="evidence" value="ECO:0007669"/>
    <property type="project" value="UniProtKB-KW"/>
</dbReference>
<evidence type="ECO:0000256" key="4">
    <source>
        <dbReference type="ARBA" id="ARBA00022801"/>
    </source>
</evidence>
<accession>A0A7V2SV36</accession>
<dbReference type="AlphaFoldDB" id="A0A7V2SV36"/>
<comment type="similarity">
    <text evidence="1">Belongs to the peptidase M17 family.</text>
</comment>
<keyword evidence="2 7" id="KW-0031">Aminopeptidase</keyword>
<dbReference type="PANTHER" id="PTHR11963:SF23">
    <property type="entry name" value="CYTOSOL AMINOPEPTIDASE"/>
    <property type="match status" value="1"/>
</dbReference>
<organism evidence="7">
    <name type="scientific">Dissulfuribacter thermophilus</name>
    <dbReference type="NCBI Taxonomy" id="1156395"/>
    <lineage>
        <taxon>Bacteria</taxon>
        <taxon>Pseudomonadati</taxon>
        <taxon>Thermodesulfobacteriota</taxon>
        <taxon>Dissulfuribacteria</taxon>
        <taxon>Dissulfuribacterales</taxon>
        <taxon>Dissulfuribacteraceae</taxon>
        <taxon>Dissulfuribacter</taxon>
    </lineage>
</organism>
<dbReference type="PRINTS" id="PR00481">
    <property type="entry name" value="LAMNOPPTDASE"/>
</dbReference>
<dbReference type="Proteomes" id="UP000885797">
    <property type="component" value="Unassembled WGS sequence"/>
</dbReference>
<sequence>LKTLEDEGLKRLIVVIDEVRAGSSWMDLLASSMEGALLGGYRFDKYLSKKGTPPKVACITGKRLTQEIKQEMTGLERLFTWVNRARDLLNEPPSVMNPVSLAESLVSMGKSAGLKVDVWDEKRLQKEKMNAILAVGSGSAHPPRLVIGEYRRRSSKAHLILVGKGVTFDTGGYCLKPADAQIGMKYDMGGAAAAFCAACAIREAKLDINLTVMVPLCENAISSTAYKTTDIIVTRSGKSVQVDNTDAEGRLILADALSLAAEKRPNWLIDVATLTGACVVALGEDIAGIMGQDRSLIEIVRDSGLAMGELFWELPLHLPYSEQLKAEIADVKNIGKRWGGAITGGLFLKEFVPDEIPWVHADIAGPAVKEDPLGHLGKGAKGFGVKTLYETAKRLSKGTMK</sequence>
<name>A0A7V2SV36_9BACT</name>
<dbReference type="GO" id="GO:0070006">
    <property type="term" value="F:metalloaminopeptidase activity"/>
    <property type="evidence" value="ECO:0007669"/>
    <property type="project" value="InterPro"/>
</dbReference>
<dbReference type="GO" id="GO:0030145">
    <property type="term" value="F:manganese ion binding"/>
    <property type="evidence" value="ECO:0007669"/>
    <property type="project" value="InterPro"/>
</dbReference>
<comment type="caution">
    <text evidence="7">The sequence shown here is derived from an EMBL/GenBank/DDBJ whole genome shotgun (WGS) entry which is preliminary data.</text>
</comment>
<dbReference type="Pfam" id="PF00883">
    <property type="entry name" value="Peptidase_M17"/>
    <property type="match status" value="1"/>
</dbReference>